<evidence type="ECO:0000313" key="2">
    <source>
        <dbReference type="EMBL" id="MBZ5962237.1"/>
    </source>
</evidence>
<name>A0A9Q3XV56_9LACO</name>
<dbReference type="AlphaFoldDB" id="A0A9Q3XV56"/>
<dbReference type="SUPFAM" id="SSF51695">
    <property type="entry name" value="PLC-like phosphodiesterases"/>
    <property type="match status" value="1"/>
</dbReference>
<dbReference type="GO" id="GO:0008081">
    <property type="term" value="F:phosphoric diester hydrolase activity"/>
    <property type="evidence" value="ECO:0007669"/>
    <property type="project" value="InterPro"/>
</dbReference>
<dbReference type="PROSITE" id="PS51704">
    <property type="entry name" value="GP_PDE"/>
    <property type="match status" value="1"/>
</dbReference>
<accession>A0A9Q3XV56</accession>
<dbReference type="Proteomes" id="UP000752647">
    <property type="component" value="Unassembled WGS sequence"/>
</dbReference>
<feature type="domain" description="GP-PDE" evidence="1">
    <location>
        <begin position="5"/>
        <end position="242"/>
    </location>
</feature>
<sequence>MTIKTQIIAHRGYRAVAPENTLPAFEAALAYQPDMLEMDVHRTLDGHLVVIHDEKVDRTTNGTGFVKDMTLAEIKSLDAGIYKEPKMVGVTIPTFDEFLTFLRAQKFDQTLMLEIKTDHVSYPGIEKEILDKIDIYKPAYHVLYQSFNLNSLKIVRQLQPKADIAALVYWATPIVYWLKWRGVFDYIHSDIRILKNKPRIFWRPNMHMRTWTVDNEADMRRVFKSGLRGMITNKVALATKIRREIQGDEHD</sequence>
<dbReference type="PANTHER" id="PTHR46211">
    <property type="entry name" value="GLYCEROPHOSPHORYL DIESTER PHOSPHODIESTERASE"/>
    <property type="match status" value="1"/>
</dbReference>
<dbReference type="PANTHER" id="PTHR46211:SF1">
    <property type="entry name" value="GLYCEROPHOSPHODIESTER PHOSPHODIESTERASE, CYTOPLASMIC"/>
    <property type="match status" value="1"/>
</dbReference>
<dbReference type="GO" id="GO:0006629">
    <property type="term" value="P:lipid metabolic process"/>
    <property type="evidence" value="ECO:0007669"/>
    <property type="project" value="InterPro"/>
</dbReference>
<evidence type="ECO:0000259" key="1">
    <source>
        <dbReference type="PROSITE" id="PS51704"/>
    </source>
</evidence>
<dbReference type="Gene3D" id="3.20.20.190">
    <property type="entry name" value="Phosphatidylinositol (PI) phosphodiesterase"/>
    <property type="match status" value="1"/>
</dbReference>
<dbReference type="InterPro" id="IPR030395">
    <property type="entry name" value="GP_PDE_dom"/>
</dbReference>
<comment type="caution">
    <text evidence="2">The sequence shown here is derived from an EMBL/GenBank/DDBJ whole genome shotgun (WGS) entry which is preliminary data.</text>
</comment>
<protein>
    <submittedName>
        <fullName evidence="2">Glycerophosphodiester phosphodiesterase</fullName>
    </submittedName>
</protein>
<dbReference type="EMBL" id="JAHBFI010000008">
    <property type="protein sequence ID" value="MBZ5962237.1"/>
    <property type="molecule type" value="Genomic_DNA"/>
</dbReference>
<dbReference type="Pfam" id="PF03009">
    <property type="entry name" value="GDPD"/>
    <property type="match status" value="1"/>
</dbReference>
<gene>
    <name evidence="2" type="ORF">KIJ12_03525</name>
</gene>
<dbReference type="RefSeq" id="WP_090090431.1">
    <property type="nucleotide sequence ID" value="NZ_CBCPIF010000001.1"/>
</dbReference>
<organism evidence="2 3">
    <name type="scientific">Leuconostoc gasicomitatum</name>
    <dbReference type="NCBI Taxonomy" id="115778"/>
    <lineage>
        <taxon>Bacteria</taxon>
        <taxon>Bacillati</taxon>
        <taxon>Bacillota</taxon>
        <taxon>Bacilli</taxon>
        <taxon>Lactobacillales</taxon>
        <taxon>Lactobacillaceae</taxon>
        <taxon>Leuconostoc</taxon>
        <taxon>Leuconostoc gelidum group</taxon>
    </lineage>
</organism>
<proteinExistence type="predicted"/>
<dbReference type="InterPro" id="IPR017946">
    <property type="entry name" value="PLC-like_Pdiesterase_TIM-brl"/>
</dbReference>
<evidence type="ECO:0000313" key="3">
    <source>
        <dbReference type="Proteomes" id="UP000752647"/>
    </source>
</evidence>
<reference evidence="2" key="1">
    <citation type="submission" date="2021-05" db="EMBL/GenBank/DDBJ databases">
        <title>Pangenome of Leuconostoc gelidum warrants species status for Leuconostoc gelidum subsp. gasicomitatum.</title>
        <authorList>
            <person name="Johansson P."/>
            <person name="Sade E."/>
            <person name="Hultman J."/>
            <person name="Auvinen P."/>
            <person name="Bjorkroth J."/>
        </authorList>
    </citation>
    <scope>NUCLEOTIDE SEQUENCE</scope>
    <source>
        <strain evidence="2">A.21.4</strain>
    </source>
</reference>